<dbReference type="InterPro" id="IPR001751">
    <property type="entry name" value="S100/CaBP7/8-like_CS"/>
</dbReference>
<dbReference type="GO" id="GO:0005509">
    <property type="term" value="F:calcium ion binding"/>
    <property type="evidence" value="ECO:0007669"/>
    <property type="project" value="InterPro"/>
</dbReference>
<dbReference type="InterPro" id="IPR036322">
    <property type="entry name" value="WD40_repeat_dom_sf"/>
</dbReference>
<keyword evidence="8" id="KW-1185">Reference proteome</keyword>
<feature type="non-terminal residue" evidence="7">
    <location>
        <position position="1"/>
    </location>
</feature>
<feature type="coiled-coil region" evidence="4">
    <location>
        <begin position="721"/>
        <end position="777"/>
    </location>
</feature>
<dbReference type="InterPro" id="IPR058923">
    <property type="entry name" value="RCC1-like_dom"/>
</dbReference>
<organism evidence="7 8">
    <name type="scientific">Pseudoatta argentina</name>
    <dbReference type="NCBI Taxonomy" id="621737"/>
    <lineage>
        <taxon>Eukaryota</taxon>
        <taxon>Metazoa</taxon>
        <taxon>Ecdysozoa</taxon>
        <taxon>Arthropoda</taxon>
        <taxon>Hexapoda</taxon>
        <taxon>Insecta</taxon>
        <taxon>Pterygota</taxon>
        <taxon>Neoptera</taxon>
        <taxon>Endopterygota</taxon>
        <taxon>Hymenoptera</taxon>
        <taxon>Apocrita</taxon>
        <taxon>Aculeata</taxon>
        <taxon>Formicoidea</taxon>
        <taxon>Formicidae</taxon>
        <taxon>Myrmicinae</taxon>
        <taxon>Pseudoatta</taxon>
    </lineage>
</organism>
<dbReference type="PROSITE" id="PS50222">
    <property type="entry name" value="EF_HAND_2"/>
    <property type="match status" value="1"/>
</dbReference>
<dbReference type="PROSITE" id="PS50012">
    <property type="entry name" value="RCC1_3"/>
    <property type="match status" value="4"/>
</dbReference>
<dbReference type="Gene3D" id="1.10.238.10">
    <property type="entry name" value="EF-hand"/>
    <property type="match status" value="1"/>
</dbReference>
<feature type="coiled-coil region" evidence="4">
    <location>
        <begin position="389"/>
        <end position="493"/>
    </location>
</feature>
<evidence type="ECO:0000256" key="4">
    <source>
        <dbReference type="SAM" id="Coils"/>
    </source>
</evidence>
<keyword evidence="1" id="KW-0677">Repeat</keyword>
<sequence length="3030" mass="345263">MAEHGNDLYEQQLFAVFESCLTKGEDELSENDLFSICNKLDLDELIEELKLCICKHHPNKQTISFQEFRDGLLLLLKKCQGSITDKQHIVQPYHNLNICNRDIEKNQILPLVTSTLRVYLQDMKANVTMDESRLIRLWEKVKVYLSENAEPATIQFISSCLEIPELPKQITESIFESLDRNCDGLISFDEFVIIFQKKKKIKTLREDTASHSSIVNYDVNTLDFNTCVSCEINSTQTNRDSDKEEKVAGVSNIATLSSSRDLDALDTSLAEITNIICDELKNLDESLDNNTIQTHISLLREMMITHQDEQRNLTAIIDNMKVEREKMRIDILEANERANLLAQEIDEYHVQLEKTKKDLQRQSEQRYAEITKELSDQLNIEREMDAAALKSKDDQLQALQKDNHDMKNKIVHILQENQMLEAENKTLLSQIEKLRQSNNDLLTQIKVLDAEQDEIQSIEAKQQEQVNFFVDRIKQLQSEVTLLRDQNDELCAELENSKCYGKDTTYKTPSSLAYDLQLDENQDENHMTQEFEVNRQISGKASCDNFEIPMDEGQTDISNSDTMEYKRDIIIKDLENILSTSVKCLPEKCSLKASVSKLLTCLRSDFALRCSAQDFGKSIASELEMECEERANESLRDLVVSKIPKQPSVKRTAMSNSAEDLNNFTGQDAKNLTQNKAMSLRDYPPRKEEYPMDQCKASKEKNNSSNVTEVESIPRIVTTNTESLEIEKKQLTERCQELERSLDLLKTEYEECEDYWAAKLEEERQLFEQEQKISDDKLAELINKITEYEELISPSDKSKNNGRLSPIEEKFNLEQQYVDLEEEFEKWKIKIENDISQKDLEIGDLREKLRLIEQPITNDSYVQVPDEISLATLSDSSHCKSSSMSSILSTNEIFANTDLYGTNNQACHTSAEFPLSNNLNKLLKQEDHIDGHNLYNTHTDSMKVTKGISKDQKIYHNSPHIVDKTMLAMKEEDKCDSEFKLIHNVMKETSCICSENVQQQVDCIDLNIFQNLKMKLYAQERKKRHLQRYIKQQRQYIERLLQRIVVQHQTEVCELQCLLRNTQERLHIQVQTTVDQADKLASADILVKDLYIENAYLTSHMKRLQERCLILTGLDVESTSISESNNNSDIKTALRIMYGAQVYTHTHTVHDPETMGENLFKLQCLIKTTEIQHSVQCKLERKLFFALATNNAEIILYYKRESSCLPVVKKIPWFQGLHKQIAAFCFDSSGTWLLCVTLDGSLYVLPALTLVGENCVINKKWKTDDATYISFVNSQIYHFRPIAITWWRNTKISEDVGIIGTECGAIIFINLSNGQQLGITYINESISSLHICENEYNEIVSLLITSKFQQQWRLSLGHMSFNLLHNVENERPYNKLNLSGASHYNNVENSVPNKSKLKELKQLSVEKLTTLKQKIIDTKNQTLKESQCHDAASNKENDNGIPVNSEISQCKLGFVSPEPISKDTFLSLQYDRENRQLYTCYNPVTNYITVHGPNLTVVPLSMHKVFKSCETVLLAHRLFFITDINQHVIYIISDQLSETHVNKDYQFNPESIIGTFSFKNSKEIIRAVYKVTQFNNIIPRKVCEEIENKCTLPKNVKDIKVEPFSLDTCIIVTNRCVYEVVLRKSLLSIFMELVLKRNELQEAGKLAMIFGWNGQHLLEYVGDLFLSNKEFSRAVASYKMSKCKLLKSVLKFASVGHTSELLSCLTHCLLTPLITEMPIATRIHLSNLCVLSFIEMTLRIWSEQSKAIYKEFLYFLSTNTFYDELLAINIAGQTYLWEVLHHLATQRSLYSQMLDILIKTIQIFGTNDIHSKSYGLLICLSESDLMQSMLLNYDLARSHMLFVRHNLRDSHIFVLQRLVTLYDPTNPVLRPRLIQCKAHHKMISYDLRSNQCDSIDSTDNIDQSDTLVEEIIETFILILLTLIHKKRLLNPNSKFTFLYDVQLPEFSKEYSEMTMHVDFKRRSLSTGFSHVALVRNGNIYTWGSSVQGCLGTGSSVLRYGTPHAICFFKSMKIEVFSVSCGHCHTLAVTNNGTYAWGASQFGQLGLGKVLQCSSPELVTSLAQEIIVDAVAGQYHSVALTADGRIFTWGWGVHGQLGHGNTDEKATPSLVNALLGVVVCCISAGYAHTLALSIDGVLYAFGCNILGQLGTGDNTKSSVPIKVLLPDRITLISTGYFHNLAVSNTNKLYIWGASPQVLRLQAQAQKKTRISEQQDANEKRNKALGELEKIPSDATNLNGKIKEFLNKKDGVQTKSSHTETSDIETQKKFETKNAHLKDFNFDLIEESQTHLKPCIVDTSLVKGQINQISVGCHHNALITKDGSLYTWGRNLDGQIGNGTRREVLIPTPLYYNSACIFAQIPPRHNDFKRIQNQRDLDTDAKSNYSLANNGNVPENNGNISDSSIYVENADINTERTNPVINAVGVACGYDYTVTIQPGGTVLAWGNNSRAQLGRIPAKDARDSDDKLVLLKSSKRIVRLPNALHVALDVPSQVPGISTPVISYRPNDVFSLAGLVHPLSVIEKSPGELTLHYVLEYFYNLYNSANIMKKCIELENYQACSKIAALENNVLAAFTYQLKMLHKLSLQSKNYSEMSHKTTESTIQISSQNHVDVMRDCMSSRNIKKNTELFNTQAEKNLIESLENSVAQSWTKISTSRSLNNLQTLAQELNSFDCQGGLEELYKTRKKNNSSNVNADHSNIEYNSNEDEQKWIKDFIFNENDLLLQHKNVTCNSGQNTTRSIYTKSMLIVNDNRCDQNKEKTILSDKMSSHSQKNYIINETMKALRFYLKSINNKSNTVKCEILQSAISFWIEHKLPIQCLENIFLEHIHIVYYPLGLLLFCQDVIERYLNISKYGDEEKAWCANNLFSIKFCLQVLSLLMQHIDEDDIMPEYIKIFSSLTADSYGTPLNGYPGANGNNNPEEMMEGTVNTILSEMEDSKLFAHVKDSDAVNHLLTTEEDNMIFTCGHHFPISQYEADIIPSLETELLTSPSLILPCTSQYLGNMLSHTPEPEILCPLCIIGALRATMTKDYD</sequence>
<feature type="compositionally biased region" description="Basic and acidic residues" evidence="5">
    <location>
        <begin position="683"/>
        <end position="702"/>
    </location>
</feature>
<keyword evidence="4" id="KW-0175">Coiled coil</keyword>
<feature type="non-terminal residue" evidence="7">
    <location>
        <position position="3030"/>
    </location>
</feature>
<name>A0A836EQP6_9HYME</name>
<protein>
    <submittedName>
        <fullName evidence="7">UVR8 protein</fullName>
    </submittedName>
</protein>
<dbReference type="InterPro" id="IPR051625">
    <property type="entry name" value="Signaling_Regulatory_Domain"/>
</dbReference>
<dbReference type="InterPro" id="IPR002048">
    <property type="entry name" value="EF_hand_dom"/>
</dbReference>
<dbReference type="PROSITE" id="PS00626">
    <property type="entry name" value="RCC1_2"/>
    <property type="match status" value="1"/>
</dbReference>
<dbReference type="InterPro" id="IPR009091">
    <property type="entry name" value="RCC1/BLIP-II"/>
</dbReference>
<reference evidence="7" key="1">
    <citation type="submission" date="2020-02" db="EMBL/GenBank/DDBJ databases">
        <title>Relaxed selection underlies rapid genomic changes in the transitions from sociality to social parasitism in ants.</title>
        <authorList>
            <person name="Bi X."/>
        </authorList>
    </citation>
    <scope>NUCLEOTIDE SEQUENCE</scope>
    <source>
        <strain evidence="7">BGI-DK2014c</strain>
        <tissue evidence="7">Whole body</tissue>
    </source>
</reference>
<feature type="domain" description="EF-hand" evidence="6">
    <location>
        <begin position="166"/>
        <end position="201"/>
    </location>
</feature>
<evidence type="ECO:0000259" key="6">
    <source>
        <dbReference type="PROSITE" id="PS50222"/>
    </source>
</evidence>
<evidence type="ECO:0000256" key="1">
    <source>
        <dbReference type="ARBA" id="ARBA00022737"/>
    </source>
</evidence>
<comment type="caution">
    <text evidence="7">The sequence shown here is derived from an EMBL/GenBank/DDBJ whole genome shotgun (WGS) entry which is preliminary data.</text>
</comment>
<dbReference type="SMART" id="SM00054">
    <property type="entry name" value="EFh"/>
    <property type="match status" value="1"/>
</dbReference>
<accession>A0A836EQP6</accession>
<feature type="region of interest" description="Disordered" evidence="5">
    <location>
        <begin position="646"/>
        <end position="709"/>
    </location>
</feature>
<dbReference type="Gene3D" id="2.130.10.30">
    <property type="entry name" value="Regulator of chromosome condensation 1/beta-lactamase-inhibitor protein II"/>
    <property type="match status" value="2"/>
</dbReference>
<dbReference type="Pfam" id="PF25390">
    <property type="entry name" value="WD40_RLD"/>
    <property type="match status" value="1"/>
</dbReference>
<dbReference type="PROSITE" id="PS00303">
    <property type="entry name" value="S100_CABP"/>
    <property type="match status" value="1"/>
</dbReference>
<evidence type="ECO:0000256" key="3">
    <source>
        <dbReference type="PROSITE-ProRule" id="PRU00235"/>
    </source>
</evidence>
<feature type="compositionally biased region" description="Polar residues" evidence="5">
    <location>
        <begin position="653"/>
        <end position="677"/>
    </location>
</feature>
<evidence type="ECO:0000256" key="5">
    <source>
        <dbReference type="SAM" id="MobiDB-lite"/>
    </source>
</evidence>
<feature type="repeat" description="RCC1" evidence="3">
    <location>
        <begin position="2031"/>
        <end position="2082"/>
    </location>
</feature>
<evidence type="ECO:0000313" key="8">
    <source>
        <dbReference type="Proteomes" id="UP000668214"/>
    </source>
</evidence>
<dbReference type="InterPro" id="IPR000408">
    <property type="entry name" value="Reg_chr_condens"/>
</dbReference>
<dbReference type="SUPFAM" id="SSF50985">
    <property type="entry name" value="RCC1/BLIP-II"/>
    <property type="match status" value="2"/>
</dbReference>
<dbReference type="SUPFAM" id="SSF50978">
    <property type="entry name" value="WD40 repeat-like"/>
    <property type="match status" value="1"/>
</dbReference>
<proteinExistence type="predicted"/>
<feature type="coiled-coil region" evidence="4">
    <location>
        <begin position="317"/>
        <end position="365"/>
    </location>
</feature>
<dbReference type="EMBL" id="JAANIA010001795">
    <property type="protein sequence ID" value="KAG5318852.1"/>
    <property type="molecule type" value="Genomic_DNA"/>
</dbReference>
<dbReference type="PROSITE" id="PS00018">
    <property type="entry name" value="EF_HAND_1"/>
    <property type="match status" value="1"/>
</dbReference>
<dbReference type="PRINTS" id="PR00633">
    <property type="entry name" value="RCCNDNSATION"/>
</dbReference>
<dbReference type="Proteomes" id="UP000668214">
    <property type="component" value="Unassembled WGS sequence"/>
</dbReference>
<dbReference type="Pfam" id="PF00415">
    <property type="entry name" value="RCC1"/>
    <property type="match status" value="1"/>
</dbReference>
<dbReference type="InterPro" id="IPR018247">
    <property type="entry name" value="EF_Hand_1_Ca_BS"/>
</dbReference>
<dbReference type="SUPFAM" id="SSF47473">
    <property type="entry name" value="EF-hand"/>
    <property type="match status" value="1"/>
</dbReference>
<dbReference type="InterPro" id="IPR011992">
    <property type="entry name" value="EF-hand-dom_pair"/>
</dbReference>
<keyword evidence="2" id="KW-0106">Calcium</keyword>
<evidence type="ECO:0000313" key="7">
    <source>
        <dbReference type="EMBL" id="KAG5318852.1"/>
    </source>
</evidence>
<feature type="repeat" description="RCC1" evidence="3">
    <location>
        <begin position="1977"/>
        <end position="2031"/>
    </location>
</feature>
<gene>
    <name evidence="7" type="primary">Uvr8</name>
    <name evidence="7" type="ORF">G6Z78_0004582</name>
</gene>
<evidence type="ECO:0000256" key="2">
    <source>
        <dbReference type="ARBA" id="ARBA00022837"/>
    </source>
</evidence>
<feature type="repeat" description="RCC1" evidence="3">
    <location>
        <begin position="2135"/>
        <end position="2184"/>
    </location>
</feature>
<feature type="repeat" description="RCC1" evidence="3">
    <location>
        <begin position="2083"/>
        <end position="2134"/>
    </location>
</feature>
<dbReference type="PANTHER" id="PTHR22872">
    <property type="entry name" value="BTK-BINDING PROTEIN-RELATED"/>
    <property type="match status" value="1"/>
</dbReference>